<dbReference type="InterPro" id="IPR013325">
    <property type="entry name" value="RNA_pol_sigma_r2"/>
</dbReference>
<feature type="domain" description="RNA polymerase sigma-70 region 2" evidence="8">
    <location>
        <begin position="35"/>
        <end position="102"/>
    </location>
</feature>
<evidence type="ECO:0000256" key="1">
    <source>
        <dbReference type="ARBA" id="ARBA00007788"/>
    </source>
</evidence>
<evidence type="ECO:0000313" key="10">
    <source>
        <dbReference type="Proteomes" id="UP001519271"/>
    </source>
</evidence>
<evidence type="ECO:0000259" key="8">
    <source>
        <dbReference type="Pfam" id="PF04542"/>
    </source>
</evidence>
<dbReference type="PANTHER" id="PTHR30385">
    <property type="entry name" value="SIGMA FACTOR F FLAGELLAR"/>
    <property type="match status" value="1"/>
</dbReference>
<dbReference type="InterPro" id="IPR014284">
    <property type="entry name" value="RNA_pol_sigma-70_dom"/>
</dbReference>
<dbReference type="SUPFAM" id="SSF46894">
    <property type="entry name" value="C-terminal effector domain of the bipartite response regulators"/>
    <property type="match status" value="1"/>
</dbReference>
<evidence type="ECO:0000256" key="5">
    <source>
        <dbReference type="ARBA" id="ARBA00023125"/>
    </source>
</evidence>
<accession>A0ABS4G3M6</accession>
<protein>
    <recommendedName>
        <fullName evidence="2">RNA polymerase sigma factor SigS</fullName>
    </recommendedName>
</protein>
<keyword evidence="4" id="KW-0731">Sigma factor</keyword>
<keyword evidence="6" id="KW-0804">Transcription</keyword>
<dbReference type="NCBIfam" id="NF006148">
    <property type="entry name" value="PRK08295.1-5"/>
    <property type="match status" value="1"/>
</dbReference>
<dbReference type="Pfam" id="PF04542">
    <property type="entry name" value="Sigma70_r2"/>
    <property type="match status" value="1"/>
</dbReference>
<evidence type="ECO:0000256" key="6">
    <source>
        <dbReference type="ARBA" id="ARBA00023163"/>
    </source>
</evidence>
<dbReference type="NCBIfam" id="NF006147">
    <property type="entry name" value="PRK08295.1-4"/>
    <property type="match status" value="1"/>
</dbReference>
<dbReference type="NCBIfam" id="TIGR02937">
    <property type="entry name" value="sigma70-ECF"/>
    <property type="match status" value="1"/>
</dbReference>
<evidence type="ECO:0000256" key="4">
    <source>
        <dbReference type="ARBA" id="ARBA00023082"/>
    </source>
</evidence>
<proteinExistence type="inferred from homology"/>
<dbReference type="InterPro" id="IPR007627">
    <property type="entry name" value="RNA_pol_sigma70_r2"/>
</dbReference>
<sequence length="208" mass="23522">MWETTGTRQFSSMPDEEIVVLAQKGDKAASDFITEKYYPLVRNKARGYFLVGADNDDIQQEGLIGLYEAVRDYNSEKQASFRTFAEMCIKRQIMTAIKTATRQKHIPLNTYVSLSKPSGSDEGDKPLIEMIPFSVNDNPEDMFISLENITEMNSEIGSSLSEFELKVLNQYLSGVSYLGIALSLGKEEKAIDNAIQRIRRKLSRSRAR</sequence>
<dbReference type="Proteomes" id="UP001519271">
    <property type="component" value="Unassembled WGS sequence"/>
</dbReference>
<dbReference type="SUPFAM" id="SSF88946">
    <property type="entry name" value="Sigma2 domain of RNA polymerase sigma factors"/>
    <property type="match status" value="1"/>
</dbReference>
<organism evidence="9 10">
    <name type="scientific">Youngiibacter multivorans</name>
    <dbReference type="NCBI Taxonomy" id="937251"/>
    <lineage>
        <taxon>Bacteria</taxon>
        <taxon>Bacillati</taxon>
        <taxon>Bacillota</taxon>
        <taxon>Clostridia</taxon>
        <taxon>Eubacteriales</taxon>
        <taxon>Clostridiaceae</taxon>
        <taxon>Youngiibacter</taxon>
    </lineage>
</organism>
<evidence type="ECO:0000256" key="3">
    <source>
        <dbReference type="ARBA" id="ARBA00023015"/>
    </source>
</evidence>
<dbReference type="InterPro" id="IPR016371">
    <property type="entry name" value="RNA_pol_sigma-H_factor"/>
</dbReference>
<dbReference type="Gene3D" id="1.20.120.1810">
    <property type="match status" value="1"/>
</dbReference>
<dbReference type="PIRSF" id="PIRSF002939">
    <property type="entry name" value="RNA_polymerase_sigma-H_factor"/>
    <property type="match status" value="1"/>
</dbReference>
<keyword evidence="10" id="KW-1185">Reference proteome</keyword>
<keyword evidence="5" id="KW-0238">DNA-binding</keyword>
<comment type="caution">
    <text evidence="9">The sequence shown here is derived from an EMBL/GenBank/DDBJ whole genome shotgun (WGS) entry which is preliminary data.</text>
</comment>
<evidence type="ECO:0000256" key="7">
    <source>
        <dbReference type="ARBA" id="ARBA00024701"/>
    </source>
</evidence>
<dbReference type="PANTHER" id="PTHR30385:SF1">
    <property type="entry name" value="RNA POLYMERASE SIGMA-H FACTOR"/>
    <property type="match status" value="1"/>
</dbReference>
<comment type="function">
    <text evidence="7">Sigma factors are initiation factors that promote the attachment of RNA polymerase to specific initiation sites and are then released. Sigma-S contributes to the protection against external stress, thus playing a role in cellular fitness and survival.</text>
</comment>
<keyword evidence="3" id="KW-0805">Transcription regulation</keyword>
<gene>
    <name evidence="9" type="ORF">J2Z34_001640</name>
</gene>
<dbReference type="RefSeq" id="WP_280922313.1">
    <property type="nucleotide sequence ID" value="NZ_JAGGKC010000011.1"/>
</dbReference>
<evidence type="ECO:0000256" key="2">
    <source>
        <dbReference type="ARBA" id="ARBA00021245"/>
    </source>
</evidence>
<reference evidence="9 10" key="1">
    <citation type="submission" date="2021-03" db="EMBL/GenBank/DDBJ databases">
        <title>Genomic Encyclopedia of Type Strains, Phase IV (KMG-IV): sequencing the most valuable type-strain genomes for metagenomic binning, comparative biology and taxonomic classification.</title>
        <authorList>
            <person name="Goeker M."/>
        </authorList>
    </citation>
    <scope>NUCLEOTIDE SEQUENCE [LARGE SCALE GENOMIC DNA]</scope>
    <source>
        <strain evidence="9 10">DSM 6139</strain>
    </source>
</reference>
<name>A0ABS4G3M6_9CLOT</name>
<comment type="similarity">
    <text evidence="1">Belongs to the sigma-70 factor family.</text>
</comment>
<dbReference type="NCBIfam" id="NF006145">
    <property type="entry name" value="PRK08295.1-2"/>
    <property type="match status" value="1"/>
</dbReference>
<dbReference type="InterPro" id="IPR016032">
    <property type="entry name" value="Sig_transdc_resp-reg_C-effctor"/>
</dbReference>
<dbReference type="EMBL" id="JAGGKC010000011">
    <property type="protein sequence ID" value="MBP1919153.1"/>
    <property type="molecule type" value="Genomic_DNA"/>
</dbReference>
<evidence type="ECO:0000313" key="9">
    <source>
        <dbReference type="EMBL" id="MBP1919153.1"/>
    </source>
</evidence>